<dbReference type="PROSITE" id="PS50109">
    <property type="entry name" value="HIS_KIN"/>
    <property type="match status" value="1"/>
</dbReference>
<gene>
    <name evidence="9" type="ORF">SAMN04488029_2665</name>
</gene>
<dbReference type="InterPro" id="IPR036097">
    <property type="entry name" value="HisK_dim/P_sf"/>
</dbReference>
<dbReference type="PANTHER" id="PTHR43304:SF1">
    <property type="entry name" value="PAC DOMAIN-CONTAINING PROTEIN"/>
    <property type="match status" value="1"/>
</dbReference>
<dbReference type="InterPro" id="IPR004358">
    <property type="entry name" value="Sig_transdc_His_kin-like_C"/>
</dbReference>
<dbReference type="NCBIfam" id="TIGR00229">
    <property type="entry name" value="sensory_box"/>
    <property type="match status" value="1"/>
</dbReference>
<dbReference type="Pfam" id="PF13426">
    <property type="entry name" value="PAS_9"/>
    <property type="match status" value="1"/>
</dbReference>
<dbReference type="Pfam" id="PF02518">
    <property type="entry name" value="HATPase_c"/>
    <property type="match status" value="1"/>
</dbReference>
<keyword evidence="5" id="KW-0418">Kinase</keyword>
<evidence type="ECO:0000259" key="6">
    <source>
        <dbReference type="PROSITE" id="PS50109"/>
    </source>
</evidence>
<dbReference type="SMART" id="SM00091">
    <property type="entry name" value="PAS"/>
    <property type="match status" value="3"/>
</dbReference>
<dbReference type="InterPro" id="IPR003594">
    <property type="entry name" value="HATPase_dom"/>
</dbReference>
<dbReference type="CDD" id="cd00082">
    <property type="entry name" value="HisKA"/>
    <property type="match status" value="1"/>
</dbReference>
<keyword evidence="4" id="KW-0808">Transferase</keyword>
<dbReference type="CDD" id="cd00130">
    <property type="entry name" value="PAS"/>
    <property type="match status" value="2"/>
</dbReference>
<dbReference type="FunFam" id="3.30.565.10:FF:000006">
    <property type="entry name" value="Sensor histidine kinase WalK"/>
    <property type="match status" value="1"/>
</dbReference>
<dbReference type="STRING" id="692418.SAMN04488029_2665"/>
<dbReference type="InterPro" id="IPR000700">
    <property type="entry name" value="PAS-assoc_C"/>
</dbReference>
<dbReference type="GO" id="GO:0000155">
    <property type="term" value="F:phosphorelay sensor kinase activity"/>
    <property type="evidence" value="ECO:0007669"/>
    <property type="project" value="InterPro"/>
</dbReference>
<dbReference type="InterPro" id="IPR013655">
    <property type="entry name" value="PAS_fold_3"/>
</dbReference>
<dbReference type="Pfam" id="PF00512">
    <property type="entry name" value="HisKA"/>
    <property type="match status" value="1"/>
</dbReference>
<dbReference type="SUPFAM" id="SSF55874">
    <property type="entry name" value="ATPase domain of HSP90 chaperone/DNA topoisomerase II/histidine kinase"/>
    <property type="match status" value="1"/>
</dbReference>
<dbReference type="InterPro" id="IPR003661">
    <property type="entry name" value="HisK_dim/P_dom"/>
</dbReference>
<evidence type="ECO:0000259" key="7">
    <source>
        <dbReference type="PROSITE" id="PS50112"/>
    </source>
</evidence>
<dbReference type="InterPro" id="IPR005467">
    <property type="entry name" value="His_kinase_dom"/>
</dbReference>
<feature type="domain" description="PAS" evidence="7">
    <location>
        <begin position="266"/>
        <end position="338"/>
    </location>
</feature>
<dbReference type="RefSeq" id="WP_084373334.1">
    <property type="nucleotide sequence ID" value="NZ_FWYF01000003.1"/>
</dbReference>
<dbReference type="Proteomes" id="UP000192472">
    <property type="component" value="Unassembled WGS sequence"/>
</dbReference>
<dbReference type="SUPFAM" id="SSF47384">
    <property type="entry name" value="Homodimeric domain of signal transducing histidine kinase"/>
    <property type="match status" value="1"/>
</dbReference>
<dbReference type="SUPFAM" id="SSF55785">
    <property type="entry name" value="PYP-like sensor domain (PAS domain)"/>
    <property type="match status" value="3"/>
</dbReference>
<evidence type="ECO:0000256" key="2">
    <source>
        <dbReference type="ARBA" id="ARBA00012438"/>
    </source>
</evidence>
<dbReference type="OrthoDB" id="9124519at2"/>
<dbReference type="Gene3D" id="3.30.565.10">
    <property type="entry name" value="Histidine kinase-like ATPase, C-terminal domain"/>
    <property type="match status" value="1"/>
</dbReference>
<evidence type="ECO:0000259" key="8">
    <source>
        <dbReference type="PROSITE" id="PS50113"/>
    </source>
</evidence>
<dbReference type="SMART" id="SM00086">
    <property type="entry name" value="PAC"/>
    <property type="match status" value="3"/>
</dbReference>
<keyword evidence="3" id="KW-0597">Phosphoprotein</keyword>
<evidence type="ECO:0000256" key="4">
    <source>
        <dbReference type="ARBA" id="ARBA00022679"/>
    </source>
</evidence>
<keyword evidence="10" id="KW-1185">Reference proteome</keyword>
<evidence type="ECO:0000313" key="10">
    <source>
        <dbReference type="Proteomes" id="UP000192472"/>
    </source>
</evidence>
<feature type="domain" description="Histidine kinase" evidence="6">
    <location>
        <begin position="410"/>
        <end position="623"/>
    </location>
</feature>
<sequence>MHYLEKELSELIQKDDTTLNFLNGHIIDGLLYWDLERPEEPWIDEQFWKTLGYDVKTRPDARLPWLDIIHPDDVIVVTKNFQEEHSSPNQTVRYIHQNSSISWLKCKSVITKSKQGKPTRLLGIHIDITQEKQAETKLKISEAQFKSSFDHSPLGMTVNSLDGKILEVNERFCQILGYNKNELINEHFAGMVGGDYSSLGYEDDLLDRKINYYSAELEFSTRSEKKISVLFNASLVRNGDGDPMHFIAQIEDLTESRLADEEITRLAERLVLAKEAARIGIWELEIETKNLIWDDHMHEMYGVQQGSFHYNYNSWLNLLHPDDAPGVKDKIQLAIEGKQEFKTEFRIVWSDATTRYIHAAAIVRRDYTGRAINFIGSSWDITENKKTERSLSRMATLESKRKEMEQFAYITSHDLREPLLTIKNFVQLLIEDNSDKFSEESKYISNSILNASIRMETLILGLLDYSRLSKQRKLALVNINDILKDVMSDLDSLISKTDALIDYDKLPVINGYEVELKLLFQNLIHNAIKFTKSDTAPVININCSKIEDGYKFSVSDNGIGISPLNQEKIFAMFRRAHNDAKYEGTGIGLAHAKKIAEIHNGEIWVSSREGGGSKFYFTILTDS</sequence>
<organism evidence="9 10">
    <name type="scientific">Reichenbachiella faecimaris</name>
    <dbReference type="NCBI Taxonomy" id="692418"/>
    <lineage>
        <taxon>Bacteria</taxon>
        <taxon>Pseudomonadati</taxon>
        <taxon>Bacteroidota</taxon>
        <taxon>Cytophagia</taxon>
        <taxon>Cytophagales</taxon>
        <taxon>Reichenbachiellaceae</taxon>
        <taxon>Reichenbachiella</taxon>
    </lineage>
</organism>
<comment type="catalytic activity">
    <reaction evidence="1">
        <text>ATP + protein L-histidine = ADP + protein N-phospho-L-histidine.</text>
        <dbReference type="EC" id="2.7.13.3"/>
    </reaction>
</comment>
<dbReference type="InterPro" id="IPR000014">
    <property type="entry name" value="PAS"/>
</dbReference>
<evidence type="ECO:0000256" key="5">
    <source>
        <dbReference type="ARBA" id="ARBA00022777"/>
    </source>
</evidence>
<name>A0A1W2GH76_REIFA</name>
<feature type="domain" description="PAS" evidence="7">
    <location>
        <begin position="141"/>
        <end position="186"/>
    </location>
</feature>
<dbReference type="PROSITE" id="PS50113">
    <property type="entry name" value="PAC"/>
    <property type="match status" value="3"/>
</dbReference>
<feature type="domain" description="PAC" evidence="8">
    <location>
        <begin position="213"/>
        <end position="265"/>
    </location>
</feature>
<dbReference type="Gene3D" id="3.30.450.20">
    <property type="entry name" value="PAS domain"/>
    <property type="match status" value="3"/>
</dbReference>
<evidence type="ECO:0000256" key="3">
    <source>
        <dbReference type="ARBA" id="ARBA00022553"/>
    </source>
</evidence>
<evidence type="ECO:0000313" key="9">
    <source>
        <dbReference type="EMBL" id="SMD36023.1"/>
    </source>
</evidence>
<dbReference type="AlphaFoldDB" id="A0A1W2GH76"/>
<dbReference type="PANTHER" id="PTHR43304">
    <property type="entry name" value="PHYTOCHROME-LIKE PROTEIN CPH1"/>
    <property type="match status" value="1"/>
</dbReference>
<dbReference type="Pfam" id="PF08447">
    <property type="entry name" value="PAS_3"/>
    <property type="match status" value="2"/>
</dbReference>
<dbReference type="EMBL" id="FWYF01000003">
    <property type="protein sequence ID" value="SMD36023.1"/>
    <property type="molecule type" value="Genomic_DNA"/>
</dbReference>
<dbReference type="InterPro" id="IPR001610">
    <property type="entry name" value="PAC"/>
</dbReference>
<dbReference type="InterPro" id="IPR035965">
    <property type="entry name" value="PAS-like_dom_sf"/>
</dbReference>
<accession>A0A1W2GH76</accession>
<proteinExistence type="predicted"/>
<dbReference type="InterPro" id="IPR036890">
    <property type="entry name" value="HATPase_C_sf"/>
</dbReference>
<dbReference type="SMART" id="SM00387">
    <property type="entry name" value="HATPase_c"/>
    <property type="match status" value="1"/>
</dbReference>
<reference evidence="9 10" key="1">
    <citation type="submission" date="2017-04" db="EMBL/GenBank/DDBJ databases">
        <authorList>
            <person name="Afonso C.L."/>
            <person name="Miller P.J."/>
            <person name="Scott M.A."/>
            <person name="Spackman E."/>
            <person name="Goraichik I."/>
            <person name="Dimitrov K.M."/>
            <person name="Suarez D.L."/>
            <person name="Swayne D.E."/>
        </authorList>
    </citation>
    <scope>NUCLEOTIDE SEQUENCE [LARGE SCALE GENOMIC DNA]</scope>
    <source>
        <strain evidence="9 10">DSM 26133</strain>
    </source>
</reference>
<dbReference type="Gene3D" id="1.10.287.130">
    <property type="match status" value="1"/>
</dbReference>
<dbReference type="PRINTS" id="PR00344">
    <property type="entry name" value="BCTRLSENSOR"/>
</dbReference>
<dbReference type="Gene3D" id="2.10.70.100">
    <property type="match status" value="1"/>
</dbReference>
<feature type="domain" description="PAC" evidence="8">
    <location>
        <begin position="88"/>
        <end position="140"/>
    </location>
</feature>
<dbReference type="SMART" id="SM00388">
    <property type="entry name" value="HisKA"/>
    <property type="match status" value="1"/>
</dbReference>
<evidence type="ECO:0000256" key="1">
    <source>
        <dbReference type="ARBA" id="ARBA00000085"/>
    </source>
</evidence>
<protein>
    <recommendedName>
        <fullName evidence="2">histidine kinase</fullName>
        <ecNumber evidence="2">2.7.13.3</ecNumber>
    </recommendedName>
</protein>
<dbReference type="PROSITE" id="PS50112">
    <property type="entry name" value="PAS"/>
    <property type="match status" value="2"/>
</dbReference>
<feature type="domain" description="PAC" evidence="8">
    <location>
        <begin position="341"/>
        <end position="393"/>
    </location>
</feature>
<dbReference type="InterPro" id="IPR052162">
    <property type="entry name" value="Sensor_kinase/Photoreceptor"/>
</dbReference>
<dbReference type="EC" id="2.7.13.3" evidence="2"/>